<proteinExistence type="predicted"/>
<evidence type="ECO:0000259" key="3">
    <source>
        <dbReference type="Pfam" id="PF10648"/>
    </source>
</evidence>
<feature type="region of interest" description="Disordered" evidence="1">
    <location>
        <begin position="1"/>
        <end position="44"/>
    </location>
</feature>
<feature type="compositionally biased region" description="Basic and acidic residues" evidence="1">
    <location>
        <begin position="11"/>
        <end position="35"/>
    </location>
</feature>
<dbReference type="EMBL" id="SJKC01000002">
    <property type="protein sequence ID" value="TCC38582.1"/>
    <property type="molecule type" value="Genomic_DNA"/>
</dbReference>
<evidence type="ECO:0000313" key="4">
    <source>
        <dbReference type="EMBL" id="TCC38582.1"/>
    </source>
</evidence>
<dbReference type="InterPro" id="IPR018911">
    <property type="entry name" value="Gmad2_Ig-like_dom"/>
</dbReference>
<feature type="compositionally biased region" description="Polar residues" evidence="1">
    <location>
        <begin position="99"/>
        <end position="129"/>
    </location>
</feature>
<accession>A0A4V2M561</accession>
<dbReference type="Pfam" id="PF10648">
    <property type="entry name" value="Gmad2"/>
    <property type="match status" value="1"/>
</dbReference>
<gene>
    <name evidence="4" type="ORF">E0H92_19395</name>
</gene>
<evidence type="ECO:0000256" key="1">
    <source>
        <dbReference type="SAM" id="MobiDB-lite"/>
    </source>
</evidence>
<organism evidence="4 5">
    <name type="scientific">Kribbella speibonae</name>
    <dbReference type="NCBI Taxonomy" id="1572660"/>
    <lineage>
        <taxon>Bacteria</taxon>
        <taxon>Bacillati</taxon>
        <taxon>Actinomycetota</taxon>
        <taxon>Actinomycetes</taxon>
        <taxon>Propionibacteriales</taxon>
        <taxon>Kribbellaceae</taxon>
        <taxon>Kribbella</taxon>
    </lineage>
</organism>
<feature type="domain" description="GerMN" evidence="2">
    <location>
        <begin position="145"/>
        <end position="253"/>
    </location>
</feature>
<dbReference type="Pfam" id="PF10646">
    <property type="entry name" value="Germane"/>
    <property type="match status" value="1"/>
</dbReference>
<evidence type="ECO:0000259" key="2">
    <source>
        <dbReference type="Pfam" id="PF10646"/>
    </source>
</evidence>
<evidence type="ECO:0000313" key="5">
    <source>
        <dbReference type="Proteomes" id="UP000294225"/>
    </source>
</evidence>
<evidence type="ECO:0008006" key="6">
    <source>
        <dbReference type="Google" id="ProtNLM"/>
    </source>
</evidence>
<reference evidence="4 5" key="1">
    <citation type="submission" date="2019-02" db="EMBL/GenBank/DDBJ databases">
        <title>Kribbella capetownensis sp. nov. and Kribbella speibonae sp. nov., isolated from soil.</title>
        <authorList>
            <person name="Curtis S.M."/>
            <person name="Norton I."/>
            <person name="Everest G.J."/>
            <person name="Meyers P.R."/>
        </authorList>
    </citation>
    <scope>NUCLEOTIDE SEQUENCE [LARGE SCALE GENOMIC DNA]</scope>
    <source>
        <strain evidence="4 5">YM55</strain>
    </source>
</reference>
<dbReference type="InterPro" id="IPR019606">
    <property type="entry name" value="GerMN"/>
</dbReference>
<dbReference type="Proteomes" id="UP000294225">
    <property type="component" value="Unassembled WGS sequence"/>
</dbReference>
<feature type="region of interest" description="Disordered" evidence="1">
    <location>
        <begin position="76"/>
        <end position="136"/>
    </location>
</feature>
<dbReference type="AlphaFoldDB" id="A0A4V2M561"/>
<protein>
    <recommendedName>
        <fullName evidence="6">GerMN domain-containing protein</fullName>
    </recommendedName>
</protein>
<feature type="domain" description="Bacterial spore germination immunoglobulin-like" evidence="3">
    <location>
        <begin position="284"/>
        <end position="366"/>
    </location>
</feature>
<name>A0A4V2M561_9ACTN</name>
<sequence>MNENPNDPFDELMRRSLHEEADRIEPSDALPEIRARAHAQRPAARRPWLLTAGLAAAGTAAAIGAFTMLNGPENTANDGDAVAGPDTTTTATGLPASPTPSELTASPEPSQAPTEPRTSSPSTAKTVQPTDRGVPEPAVKSAVVPVYWLGQQVGAPKKPSVRLYRTWAQVSGRPAEQAVRIMTTKQPSDPDYYTVWRGAAVNTVTRSKGVVTVDFKQLPTAALDADLAKVATQQLVYTVQGALQDAGGTRVQVTEQGRTGSKLFGQVDTSQPLTRAQAAEVQAFIWVTAPDDNAVVTAPLKVTGVASVFEAQLNWRIVSLKTRAVVAKGAANTSEAFKFTPFAFSVTKLPPGSYTLEVYELSAEDGTMTSTDSKQLTVK</sequence>
<dbReference type="RefSeq" id="WP_131497168.1">
    <property type="nucleotide sequence ID" value="NZ_SJKC01000002.1"/>
</dbReference>
<comment type="caution">
    <text evidence="4">The sequence shown here is derived from an EMBL/GenBank/DDBJ whole genome shotgun (WGS) entry which is preliminary data.</text>
</comment>